<dbReference type="EMBL" id="CAJVPK010000492">
    <property type="protein sequence ID" value="CAG8517331.1"/>
    <property type="molecule type" value="Genomic_DNA"/>
</dbReference>
<keyword evidence="3" id="KW-1185">Reference proteome</keyword>
<evidence type="ECO:0000313" key="3">
    <source>
        <dbReference type="Proteomes" id="UP000789706"/>
    </source>
</evidence>
<reference evidence="2" key="1">
    <citation type="submission" date="2021-06" db="EMBL/GenBank/DDBJ databases">
        <authorList>
            <person name="Kallberg Y."/>
            <person name="Tangrot J."/>
            <person name="Rosling A."/>
        </authorList>
    </citation>
    <scope>NUCLEOTIDE SEQUENCE</scope>
    <source>
        <strain evidence="2">AZ414A</strain>
    </source>
</reference>
<name>A0A9N9F974_9GLOM</name>
<accession>A0A9N9F974</accession>
<dbReference type="AlphaFoldDB" id="A0A9N9F974"/>
<evidence type="ECO:0000256" key="1">
    <source>
        <dbReference type="SAM" id="MobiDB-lite"/>
    </source>
</evidence>
<organism evidence="2 3">
    <name type="scientific">Diversispora eburnea</name>
    <dbReference type="NCBI Taxonomy" id="1213867"/>
    <lineage>
        <taxon>Eukaryota</taxon>
        <taxon>Fungi</taxon>
        <taxon>Fungi incertae sedis</taxon>
        <taxon>Mucoromycota</taxon>
        <taxon>Glomeromycotina</taxon>
        <taxon>Glomeromycetes</taxon>
        <taxon>Diversisporales</taxon>
        <taxon>Diversisporaceae</taxon>
        <taxon>Diversispora</taxon>
    </lineage>
</organism>
<feature type="region of interest" description="Disordered" evidence="1">
    <location>
        <begin position="18"/>
        <end position="46"/>
    </location>
</feature>
<evidence type="ECO:0000313" key="2">
    <source>
        <dbReference type="EMBL" id="CAG8517331.1"/>
    </source>
</evidence>
<feature type="compositionally biased region" description="Polar residues" evidence="1">
    <location>
        <begin position="18"/>
        <end position="30"/>
    </location>
</feature>
<gene>
    <name evidence="2" type="ORF">DEBURN_LOCUS5485</name>
</gene>
<feature type="compositionally biased region" description="Basic and acidic residues" evidence="1">
    <location>
        <begin position="137"/>
        <end position="152"/>
    </location>
</feature>
<protein>
    <submittedName>
        <fullName evidence="2">9049_t:CDS:1</fullName>
    </submittedName>
</protein>
<proteinExistence type="predicted"/>
<feature type="region of interest" description="Disordered" evidence="1">
    <location>
        <begin position="62"/>
        <end position="95"/>
    </location>
</feature>
<comment type="caution">
    <text evidence="2">The sequence shown here is derived from an EMBL/GenBank/DDBJ whole genome shotgun (WGS) entry which is preliminary data.</text>
</comment>
<dbReference type="Proteomes" id="UP000789706">
    <property type="component" value="Unassembled WGS sequence"/>
</dbReference>
<feature type="compositionally biased region" description="Basic residues" evidence="1">
    <location>
        <begin position="33"/>
        <end position="43"/>
    </location>
</feature>
<feature type="region of interest" description="Disordered" evidence="1">
    <location>
        <begin position="116"/>
        <end position="154"/>
    </location>
</feature>
<sequence length="220" mass="25879">MRRVFSFTTSSVEDLKANTTQPFSHSQSENIITHKKKKEKIRQKKDITTEEEVKNMEYIEERKKQSRKSYIQQPPQVLKNYSGHAGHAKEKKSRLSKYVDPHNFLGDFSFEETIKEEEHGEEKIKKSKKKSNGLGLKDMKMNRSRDNRRDNRNSTTLEVVDISNNNSLPQGFRRPTTQYGYPDLNVNNANHFQNKREYMIEELPKSKKSFRHSGMLLLLN</sequence>